<feature type="transmembrane region" description="Helical" evidence="1">
    <location>
        <begin position="118"/>
        <end position="139"/>
    </location>
</feature>
<protein>
    <submittedName>
        <fullName evidence="2">Uncharacterized protein</fullName>
    </submittedName>
</protein>
<sequence>MNDQDISQARDALSAADRAHDAGIRAGARPIWYPLALGLSVAFALGSFAFPWLTITGVVLGAVILPVAIDMTARRVSGASPLSNSFAAGTRGPVIASIVIVVAVAAGALVLLKTTGAVWGVLAGAGIVGIVTAWCTWWLERRRRAAGRSHDDGFAR</sequence>
<organism evidence="2 3">
    <name type="scientific">Candidatus Microbacterium stercoravium</name>
    <dbReference type="NCBI Taxonomy" id="2838697"/>
    <lineage>
        <taxon>Bacteria</taxon>
        <taxon>Bacillati</taxon>
        <taxon>Actinomycetota</taxon>
        <taxon>Actinomycetes</taxon>
        <taxon>Micrococcales</taxon>
        <taxon>Microbacteriaceae</taxon>
        <taxon>Microbacterium</taxon>
    </lineage>
</organism>
<gene>
    <name evidence="2" type="ORF">H9800_10975</name>
</gene>
<proteinExistence type="predicted"/>
<dbReference type="Proteomes" id="UP000824220">
    <property type="component" value="Unassembled WGS sequence"/>
</dbReference>
<dbReference type="AlphaFoldDB" id="A0A9D2H698"/>
<accession>A0A9D2H698</accession>
<evidence type="ECO:0000313" key="3">
    <source>
        <dbReference type="Proteomes" id="UP000824220"/>
    </source>
</evidence>
<keyword evidence="1" id="KW-0472">Membrane</keyword>
<keyword evidence="1" id="KW-1133">Transmembrane helix</keyword>
<comment type="caution">
    <text evidence="2">The sequence shown here is derived from an EMBL/GenBank/DDBJ whole genome shotgun (WGS) entry which is preliminary data.</text>
</comment>
<reference evidence="2" key="2">
    <citation type="submission" date="2021-04" db="EMBL/GenBank/DDBJ databases">
        <authorList>
            <person name="Gilroy R."/>
        </authorList>
    </citation>
    <scope>NUCLEOTIDE SEQUENCE</scope>
    <source>
        <strain evidence="2">ChiHjej8B7-3636</strain>
    </source>
</reference>
<reference evidence="2" key="1">
    <citation type="journal article" date="2021" name="PeerJ">
        <title>Extensive microbial diversity within the chicken gut microbiome revealed by metagenomics and culture.</title>
        <authorList>
            <person name="Gilroy R."/>
            <person name="Ravi A."/>
            <person name="Getino M."/>
            <person name="Pursley I."/>
            <person name="Horton D.L."/>
            <person name="Alikhan N.F."/>
            <person name="Baker D."/>
            <person name="Gharbi K."/>
            <person name="Hall N."/>
            <person name="Watson M."/>
            <person name="Adriaenssens E.M."/>
            <person name="Foster-Nyarko E."/>
            <person name="Jarju S."/>
            <person name="Secka A."/>
            <person name="Antonio M."/>
            <person name="Oren A."/>
            <person name="Chaudhuri R.R."/>
            <person name="La Ragione R."/>
            <person name="Hildebrand F."/>
            <person name="Pallen M.J."/>
        </authorList>
    </citation>
    <scope>NUCLEOTIDE SEQUENCE</scope>
    <source>
        <strain evidence="2">ChiHjej8B7-3636</strain>
    </source>
</reference>
<name>A0A9D2H698_9MICO</name>
<keyword evidence="1" id="KW-0812">Transmembrane</keyword>
<feature type="transmembrane region" description="Helical" evidence="1">
    <location>
        <begin position="55"/>
        <end position="73"/>
    </location>
</feature>
<dbReference type="EMBL" id="DXAM01000149">
    <property type="protein sequence ID" value="HJA05368.1"/>
    <property type="molecule type" value="Genomic_DNA"/>
</dbReference>
<feature type="transmembrane region" description="Helical" evidence="1">
    <location>
        <begin position="94"/>
        <end position="112"/>
    </location>
</feature>
<evidence type="ECO:0000256" key="1">
    <source>
        <dbReference type="SAM" id="Phobius"/>
    </source>
</evidence>
<evidence type="ECO:0000313" key="2">
    <source>
        <dbReference type="EMBL" id="HJA05368.1"/>
    </source>
</evidence>